<accession>A0A6G0YQQ5</accession>
<dbReference type="AlphaFoldDB" id="A0A6G0YQQ5"/>
<name>A0A6G0YQQ5_APHCR</name>
<comment type="caution">
    <text evidence="1">The sequence shown here is derived from an EMBL/GenBank/DDBJ whole genome shotgun (WGS) entry which is preliminary data.</text>
</comment>
<evidence type="ECO:0000313" key="2">
    <source>
        <dbReference type="Proteomes" id="UP000478052"/>
    </source>
</evidence>
<reference evidence="1 2" key="1">
    <citation type="submission" date="2019-08" db="EMBL/GenBank/DDBJ databases">
        <title>Whole genome of Aphis craccivora.</title>
        <authorList>
            <person name="Voronova N.V."/>
            <person name="Shulinski R.S."/>
            <person name="Bandarenka Y.V."/>
            <person name="Zhorov D.G."/>
            <person name="Warner D."/>
        </authorList>
    </citation>
    <scope>NUCLEOTIDE SEQUENCE [LARGE SCALE GENOMIC DNA]</scope>
    <source>
        <strain evidence="1">180601</strain>
        <tissue evidence="1">Whole Body</tissue>
    </source>
</reference>
<evidence type="ECO:0008006" key="3">
    <source>
        <dbReference type="Google" id="ProtNLM"/>
    </source>
</evidence>
<dbReference type="OrthoDB" id="6606232at2759"/>
<organism evidence="1 2">
    <name type="scientific">Aphis craccivora</name>
    <name type="common">Cowpea aphid</name>
    <dbReference type="NCBI Taxonomy" id="307492"/>
    <lineage>
        <taxon>Eukaryota</taxon>
        <taxon>Metazoa</taxon>
        <taxon>Ecdysozoa</taxon>
        <taxon>Arthropoda</taxon>
        <taxon>Hexapoda</taxon>
        <taxon>Insecta</taxon>
        <taxon>Pterygota</taxon>
        <taxon>Neoptera</taxon>
        <taxon>Paraneoptera</taxon>
        <taxon>Hemiptera</taxon>
        <taxon>Sternorrhyncha</taxon>
        <taxon>Aphidomorpha</taxon>
        <taxon>Aphidoidea</taxon>
        <taxon>Aphididae</taxon>
        <taxon>Aphidini</taxon>
        <taxon>Aphis</taxon>
        <taxon>Aphis</taxon>
    </lineage>
</organism>
<gene>
    <name evidence="1" type="ORF">FWK35_00024216</name>
</gene>
<dbReference type="Proteomes" id="UP000478052">
    <property type="component" value="Unassembled WGS sequence"/>
</dbReference>
<dbReference type="EMBL" id="VUJU01002790">
    <property type="protein sequence ID" value="KAF0760090.1"/>
    <property type="molecule type" value="Genomic_DNA"/>
</dbReference>
<dbReference type="PRINTS" id="PR01345">
    <property type="entry name" value="CERVTRCPTASE"/>
</dbReference>
<evidence type="ECO:0000313" key="1">
    <source>
        <dbReference type="EMBL" id="KAF0760090.1"/>
    </source>
</evidence>
<sequence length="174" mass="20408">MTFSKTRIVTNFHYYINGVTLNRTTGPVKDLGILFDTKLKFDCHINNIINRSNKIIGFIVRNYDFTDKHALKSLFCSLVRSLCEYGSIIWFPFQIGFKLKLEKIQQKFLRFLAFKCSTPVDSSYSSLLSILNLETLENRRLRLDLYFSYKLFVGMIDCPDFLNHFSFHVTTRSV</sequence>
<keyword evidence="2" id="KW-1185">Reference proteome</keyword>
<proteinExistence type="predicted"/>
<protein>
    <recommendedName>
        <fullName evidence="3">RNA-directed DNA polymerase</fullName>
    </recommendedName>
</protein>